<dbReference type="Gene3D" id="3.40.50.300">
    <property type="entry name" value="P-loop containing nucleotide triphosphate hydrolases"/>
    <property type="match status" value="1"/>
</dbReference>
<dbReference type="Proteomes" id="UP000307999">
    <property type="component" value="Unassembled WGS sequence"/>
</dbReference>
<dbReference type="InterPro" id="IPR026634">
    <property type="entry name" value="TPST-like"/>
</dbReference>
<dbReference type="SMART" id="SM00028">
    <property type="entry name" value="TPR"/>
    <property type="match status" value="5"/>
</dbReference>
<evidence type="ECO:0000256" key="1">
    <source>
        <dbReference type="ARBA" id="ARBA00022679"/>
    </source>
</evidence>
<dbReference type="PROSITE" id="PS50005">
    <property type="entry name" value="TPR"/>
    <property type="match status" value="1"/>
</dbReference>
<dbReference type="Pfam" id="PF13469">
    <property type="entry name" value="Sulfotransfer_3"/>
    <property type="match status" value="1"/>
</dbReference>
<evidence type="ECO:0000313" key="3">
    <source>
        <dbReference type="EMBL" id="TKB44677.1"/>
    </source>
</evidence>
<keyword evidence="1" id="KW-0808">Transferase</keyword>
<protein>
    <submittedName>
        <fullName evidence="3">Tetratricopeptide repeat protein</fullName>
    </submittedName>
</protein>
<comment type="caution">
    <text evidence="3">The sequence shown here is derived from an EMBL/GenBank/DDBJ whole genome shotgun (WGS) entry which is preliminary data.</text>
</comment>
<feature type="repeat" description="TPR" evidence="2">
    <location>
        <begin position="175"/>
        <end position="208"/>
    </location>
</feature>
<dbReference type="PANTHER" id="PTHR12788:SF10">
    <property type="entry name" value="PROTEIN-TYROSINE SULFOTRANSFERASE"/>
    <property type="match status" value="1"/>
</dbReference>
<name>A0A4U1B542_9GAMM</name>
<sequence length="541" mass="61351">MTDFEHTAQIVKKNVSLGGKDQSIQALENLHQSNPQNKAHINQLINLYLQQGQIEKACQSMFKLLTLAPEHQTLFQDLLKFSSQQGLFIYAAKAIELVRLQSNDVNPNDYFNYGYYLAKSGANDDAVAAYQQALDRGVDKPEEVYVAIAQLLVNADRHKAITHLQKALSLKPDYIIAMFNLATLYEEMGNRLEAQQLLENILVLEPFHCDALSRLAELVTGKAKQLKVLHAIDQALNITNLNLSDKINLHYARAHLFDKLGQFDNAFQSALQANELNRQVNPQFDLEEYASRVKKLTAYVDGLSSSPPPMPSPVPVFICGMFRSGSTLLEQVLGCHSQITPAGELAFFTKLREFIQRNFSSGTNQVNEQMLSSWRNQYVELLSSYDSGQKLVTDKRPDNIVNIPLIKAMLPDAKFIITQRNPLDIALSVLFLRLGPSQSYATRVQDILDVCSVQQKWLQAFQEKYKDDIIVVKYEDMVTNFTETVTTLLGRLDLNFEPDCFNFHNATNAVQTASVWKVREPLFQTSLDKWKNYRMHLANHS</sequence>
<keyword evidence="4" id="KW-1185">Reference proteome</keyword>
<dbReference type="AlphaFoldDB" id="A0A4U1B542"/>
<dbReference type="EMBL" id="SWDB01000027">
    <property type="protein sequence ID" value="TKB44677.1"/>
    <property type="molecule type" value="Genomic_DNA"/>
</dbReference>
<evidence type="ECO:0000313" key="4">
    <source>
        <dbReference type="Proteomes" id="UP000307999"/>
    </source>
</evidence>
<dbReference type="InterPro" id="IPR019734">
    <property type="entry name" value="TPR_rpt"/>
</dbReference>
<dbReference type="SUPFAM" id="SSF48452">
    <property type="entry name" value="TPR-like"/>
    <property type="match status" value="2"/>
</dbReference>
<dbReference type="Gene3D" id="1.25.40.10">
    <property type="entry name" value="Tetratricopeptide repeat domain"/>
    <property type="match status" value="1"/>
</dbReference>
<dbReference type="SUPFAM" id="SSF52540">
    <property type="entry name" value="P-loop containing nucleoside triphosphate hydrolases"/>
    <property type="match status" value="1"/>
</dbReference>
<evidence type="ECO:0000256" key="2">
    <source>
        <dbReference type="PROSITE-ProRule" id="PRU00339"/>
    </source>
</evidence>
<dbReference type="Pfam" id="PF13174">
    <property type="entry name" value="TPR_6"/>
    <property type="match status" value="1"/>
</dbReference>
<dbReference type="Pfam" id="PF13181">
    <property type="entry name" value="TPR_8"/>
    <property type="match status" value="1"/>
</dbReference>
<dbReference type="InterPro" id="IPR011990">
    <property type="entry name" value="TPR-like_helical_dom_sf"/>
</dbReference>
<proteinExistence type="predicted"/>
<dbReference type="GO" id="GO:0008476">
    <property type="term" value="F:protein-tyrosine sulfotransferase activity"/>
    <property type="evidence" value="ECO:0007669"/>
    <property type="project" value="InterPro"/>
</dbReference>
<keyword evidence="2" id="KW-0802">TPR repeat</keyword>
<gene>
    <name evidence="3" type="ORF">E8M12_11100</name>
</gene>
<dbReference type="OrthoDB" id="9815894at2"/>
<reference evidence="3 4" key="1">
    <citation type="submission" date="2019-04" db="EMBL/GenBank/DDBJ databases">
        <title>Thalassotalea guangxiensis sp. nov., isolated from sediment of the coastal wetland.</title>
        <authorList>
            <person name="Zheng S."/>
            <person name="Zhang D."/>
        </authorList>
    </citation>
    <scope>NUCLEOTIDE SEQUENCE [LARGE SCALE GENOMIC DNA]</scope>
    <source>
        <strain evidence="3 4">ZS-4</strain>
    </source>
</reference>
<dbReference type="RefSeq" id="WP_136736211.1">
    <property type="nucleotide sequence ID" value="NZ_SWDB01000027.1"/>
</dbReference>
<accession>A0A4U1B542</accession>
<organism evidence="3 4">
    <name type="scientific">Thalassotalea mangrovi</name>
    <dbReference type="NCBI Taxonomy" id="2572245"/>
    <lineage>
        <taxon>Bacteria</taxon>
        <taxon>Pseudomonadati</taxon>
        <taxon>Pseudomonadota</taxon>
        <taxon>Gammaproteobacteria</taxon>
        <taxon>Alteromonadales</taxon>
        <taxon>Colwelliaceae</taxon>
        <taxon>Thalassotalea</taxon>
    </lineage>
</organism>
<dbReference type="PANTHER" id="PTHR12788">
    <property type="entry name" value="PROTEIN-TYROSINE SULFOTRANSFERASE 2"/>
    <property type="match status" value="1"/>
</dbReference>
<dbReference type="InterPro" id="IPR027417">
    <property type="entry name" value="P-loop_NTPase"/>
</dbReference>